<dbReference type="PROSITE" id="PS51891">
    <property type="entry name" value="CENP_V_GFA"/>
    <property type="match status" value="1"/>
</dbReference>
<proteinExistence type="inferred from homology"/>
<evidence type="ECO:0000256" key="2">
    <source>
        <dbReference type="ARBA" id="ARBA00022723"/>
    </source>
</evidence>
<evidence type="ECO:0000256" key="1">
    <source>
        <dbReference type="ARBA" id="ARBA00005495"/>
    </source>
</evidence>
<gene>
    <name evidence="7" type="ORF">IL334_002976</name>
</gene>
<dbReference type="PANTHER" id="PTHR33337:SF8">
    <property type="entry name" value="CENP-V_GFA DOMAIN-CONTAINING PROTEIN"/>
    <property type="match status" value="1"/>
</dbReference>
<dbReference type="PANTHER" id="PTHR33337">
    <property type="entry name" value="GFA DOMAIN-CONTAINING PROTEIN"/>
    <property type="match status" value="1"/>
</dbReference>
<dbReference type="Proteomes" id="UP001329825">
    <property type="component" value="Chromosome 3"/>
</dbReference>
<dbReference type="EMBL" id="CP141883">
    <property type="protein sequence ID" value="WRT66025.1"/>
    <property type="molecule type" value="Genomic_DNA"/>
</dbReference>
<dbReference type="InterPro" id="IPR006913">
    <property type="entry name" value="CENP-V/GFA"/>
</dbReference>
<feature type="region of interest" description="Disordered" evidence="5">
    <location>
        <begin position="1"/>
        <end position="20"/>
    </location>
</feature>
<reference evidence="7 8" key="1">
    <citation type="submission" date="2024-01" db="EMBL/GenBank/DDBJ databases">
        <title>Comparative genomics of Cryptococcus and Kwoniella reveals pathogenesis evolution and contrasting modes of karyotype evolution via chromosome fusion or intercentromeric recombination.</title>
        <authorList>
            <person name="Coelho M.A."/>
            <person name="David-Palma M."/>
            <person name="Shea T."/>
            <person name="Bowers K."/>
            <person name="McGinley-Smith S."/>
            <person name="Mohammad A.W."/>
            <person name="Gnirke A."/>
            <person name="Yurkov A.M."/>
            <person name="Nowrousian M."/>
            <person name="Sun S."/>
            <person name="Cuomo C.A."/>
            <person name="Heitman J."/>
        </authorList>
    </citation>
    <scope>NUCLEOTIDE SEQUENCE [LARGE SCALE GENOMIC DNA]</scope>
    <source>
        <strain evidence="7">CBS 11374</strain>
    </source>
</reference>
<evidence type="ECO:0000256" key="3">
    <source>
        <dbReference type="ARBA" id="ARBA00022833"/>
    </source>
</evidence>
<keyword evidence="2" id="KW-0479">Metal-binding</keyword>
<evidence type="ECO:0000256" key="5">
    <source>
        <dbReference type="SAM" id="MobiDB-lite"/>
    </source>
</evidence>
<dbReference type="RefSeq" id="XP_062790765.1">
    <property type="nucleotide sequence ID" value="XM_062934714.1"/>
</dbReference>
<accession>A0ABZ1CW82</accession>
<evidence type="ECO:0000313" key="7">
    <source>
        <dbReference type="EMBL" id="WRT66025.1"/>
    </source>
</evidence>
<sequence>MSTPAPNINEKFPHKGLTHDGWSNEEEATATCFCGRVQMVVPLKAPGLVNTFLCNCADCRKVTASMFATNFTTLDTHTRYSRGEDNLTLFGQDETAVSGKTMTNAFCSTCGTLMWRQGSAFPGVKFLRVGTVDDIDLHGTVLKPEIEQFTDFRVSWLHDLEGAKQFKGMMETD</sequence>
<keyword evidence="8" id="KW-1185">Reference proteome</keyword>
<keyword evidence="4" id="KW-0456">Lyase</keyword>
<comment type="similarity">
    <text evidence="1">Belongs to the Gfa family.</text>
</comment>
<protein>
    <recommendedName>
        <fullName evidence="6">CENP-V/GFA domain-containing protein</fullName>
    </recommendedName>
</protein>
<keyword evidence="3" id="KW-0862">Zinc</keyword>
<evidence type="ECO:0000313" key="8">
    <source>
        <dbReference type="Proteomes" id="UP001329825"/>
    </source>
</evidence>
<dbReference type="InterPro" id="IPR011057">
    <property type="entry name" value="Mss4-like_sf"/>
</dbReference>
<evidence type="ECO:0000256" key="4">
    <source>
        <dbReference type="ARBA" id="ARBA00023239"/>
    </source>
</evidence>
<organism evidence="7 8">
    <name type="scientific">Kwoniella shivajii</name>
    <dbReference type="NCBI Taxonomy" id="564305"/>
    <lineage>
        <taxon>Eukaryota</taxon>
        <taxon>Fungi</taxon>
        <taxon>Dikarya</taxon>
        <taxon>Basidiomycota</taxon>
        <taxon>Agaricomycotina</taxon>
        <taxon>Tremellomycetes</taxon>
        <taxon>Tremellales</taxon>
        <taxon>Cryptococcaceae</taxon>
        <taxon>Kwoniella</taxon>
    </lineage>
</organism>
<dbReference type="Gene3D" id="3.90.1590.10">
    <property type="entry name" value="glutathione-dependent formaldehyde- activating enzyme (gfa)"/>
    <property type="match status" value="1"/>
</dbReference>
<dbReference type="SUPFAM" id="SSF51316">
    <property type="entry name" value="Mss4-like"/>
    <property type="match status" value="1"/>
</dbReference>
<evidence type="ECO:0000259" key="6">
    <source>
        <dbReference type="PROSITE" id="PS51891"/>
    </source>
</evidence>
<dbReference type="GeneID" id="87955107"/>
<feature type="domain" description="CENP-V/GFA" evidence="6">
    <location>
        <begin position="28"/>
        <end position="151"/>
    </location>
</feature>
<name>A0ABZ1CW82_9TREE</name>
<dbReference type="Pfam" id="PF04828">
    <property type="entry name" value="GFA"/>
    <property type="match status" value="1"/>
</dbReference>